<keyword evidence="6" id="KW-1185">Reference proteome</keyword>
<keyword evidence="3" id="KW-0663">Pyridoxal phosphate</keyword>
<dbReference type="InterPro" id="IPR015422">
    <property type="entry name" value="PyrdxlP-dep_Trfase_small"/>
</dbReference>
<evidence type="ECO:0000259" key="4">
    <source>
        <dbReference type="Pfam" id="PF00155"/>
    </source>
</evidence>
<feature type="domain" description="Aminotransferase class I/classII large" evidence="4">
    <location>
        <begin position="2"/>
        <end position="313"/>
    </location>
</feature>
<name>A0A7W7SI88_9ACTN</name>
<dbReference type="GO" id="GO:0030170">
    <property type="term" value="F:pyridoxal phosphate binding"/>
    <property type="evidence" value="ECO:0007669"/>
    <property type="project" value="InterPro"/>
</dbReference>
<keyword evidence="1 5" id="KW-0032">Aminotransferase</keyword>
<organism evidence="5 6">
    <name type="scientific">Kitasatospora gansuensis</name>
    <dbReference type="NCBI Taxonomy" id="258050"/>
    <lineage>
        <taxon>Bacteria</taxon>
        <taxon>Bacillati</taxon>
        <taxon>Actinomycetota</taxon>
        <taxon>Actinomycetes</taxon>
        <taxon>Kitasatosporales</taxon>
        <taxon>Streptomycetaceae</taxon>
        <taxon>Kitasatospora</taxon>
    </lineage>
</organism>
<dbReference type="CDD" id="cd00609">
    <property type="entry name" value="AAT_like"/>
    <property type="match status" value="1"/>
</dbReference>
<keyword evidence="2 5" id="KW-0808">Transferase</keyword>
<evidence type="ECO:0000256" key="2">
    <source>
        <dbReference type="ARBA" id="ARBA00022679"/>
    </source>
</evidence>
<sequence>MLRLHANEHPQGPSAAVADALHALVPELHRYPTPSSAVETAIAELHDVPLNRVLVGAGSAEIIGLAWRAFTGPDRAACFHEPEFELYPLLGTQCGTPTLVRPWPPDQDLAGQLADAAVGLVALSNPHNPTGSCRPRQEIADLAGGLPETTVLLNDEAYHDYADVDELSVAALSELPNVLTTRTFSKIHGLAGLRIGYAVGNARLIGALRALQMPFSVSAAAAAAALAALADPAVPGQRRERNRRHREALAAALVRRDFEVTPSQANFLYVRPPAGRSCWATDLLDRGVRVQPAGSGLRVTVGTGAEIAALITAVDDVLAEGQARPMGEQ</sequence>
<dbReference type="SUPFAM" id="SSF53383">
    <property type="entry name" value="PLP-dependent transferases"/>
    <property type="match status" value="1"/>
</dbReference>
<dbReference type="GO" id="GO:0004400">
    <property type="term" value="F:histidinol-phosphate transaminase activity"/>
    <property type="evidence" value="ECO:0007669"/>
    <property type="project" value="UniProtKB-EC"/>
</dbReference>
<dbReference type="PANTHER" id="PTHR43643:SF3">
    <property type="entry name" value="HISTIDINOL-PHOSPHATE AMINOTRANSFERASE"/>
    <property type="match status" value="1"/>
</dbReference>
<dbReference type="Gene3D" id="3.90.1150.10">
    <property type="entry name" value="Aspartate Aminotransferase, domain 1"/>
    <property type="match status" value="1"/>
</dbReference>
<reference evidence="5 6" key="1">
    <citation type="submission" date="2020-08" db="EMBL/GenBank/DDBJ databases">
        <title>Sequencing the genomes of 1000 actinobacteria strains.</title>
        <authorList>
            <person name="Klenk H.-P."/>
        </authorList>
    </citation>
    <scope>NUCLEOTIDE SEQUENCE [LARGE SCALE GENOMIC DNA]</scope>
    <source>
        <strain evidence="5 6">DSM 44786</strain>
    </source>
</reference>
<gene>
    <name evidence="5" type="ORF">F4556_006122</name>
</gene>
<dbReference type="AlphaFoldDB" id="A0A7W7SI88"/>
<dbReference type="InterPro" id="IPR050106">
    <property type="entry name" value="HistidinolP_aminotransfase"/>
</dbReference>
<dbReference type="InterPro" id="IPR004839">
    <property type="entry name" value="Aminotransferase_I/II_large"/>
</dbReference>
<dbReference type="InterPro" id="IPR015424">
    <property type="entry name" value="PyrdxlP-dep_Trfase"/>
</dbReference>
<dbReference type="RefSeq" id="WP_184921872.1">
    <property type="nucleotide sequence ID" value="NZ_JACHJR010000001.1"/>
</dbReference>
<dbReference type="PANTHER" id="PTHR43643">
    <property type="entry name" value="HISTIDINOL-PHOSPHATE AMINOTRANSFERASE 2"/>
    <property type="match status" value="1"/>
</dbReference>
<protein>
    <submittedName>
        <fullName evidence="5">Histidinol-phosphate aminotransferase</fullName>
        <ecNumber evidence="5">2.6.1.9</ecNumber>
    </submittedName>
</protein>
<dbReference type="Gene3D" id="3.40.640.10">
    <property type="entry name" value="Type I PLP-dependent aspartate aminotransferase-like (Major domain)"/>
    <property type="match status" value="1"/>
</dbReference>
<evidence type="ECO:0000256" key="1">
    <source>
        <dbReference type="ARBA" id="ARBA00022576"/>
    </source>
</evidence>
<evidence type="ECO:0000256" key="3">
    <source>
        <dbReference type="ARBA" id="ARBA00022898"/>
    </source>
</evidence>
<dbReference type="EC" id="2.6.1.9" evidence="5"/>
<dbReference type="EMBL" id="JACHJR010000001">
    <property type="protein sequence ID" value="MBB4950587.1"/>
    <property type="molecule type" value="Genomic_DNA"/>
</dbReference>
<proteinExistence type="predicted"/>
<dbReference type="Proteomes" id="UP000573327">
    <property type="component" value="Unassembled WGS sequence"/>
</dbReference>
<evidence type="ECO:0000313" key="6">
    <source>
        <dbReference type="Proteomes" id="UP000573327"/>
    </source>
</evidence>
<comment type="caution">
    <text evidence="5">The sequence shown here is derived from an EMBL/GenBank/DDBJ whole genome shotgun (WGS) entry which is preliminary data.</text>
</comment>
<evidence type="ECO:0000313" key="5">
    <source>
        <dbReference type="EMBL" id="MBB4950587.1"/>
    </source>
</evidence>
<dbReference type="InterPro" id="IPR015421">
    <property type="entry name" value="PyrdxlP-dep_Trfase_major"/>
</dbReference>
<accession>A0A7W7SI88</accession>
<dbReference type="Pfam" id="PF00155">
    <property type="entry name" value="Aminotran_1_2"/>
    <property type="match status" value="1"/>
</dbReference>